<feature type="region of interest" description="Disordered" evidence="1">
    <location>
        <begin position="20"/>
        <end position="57"/>
    </location>
</feature>
<evidence type="ECO:0000313" key="4">
    <source>
        <dbReference type="Proteomes" id="UP001620626"/>
    </source>
</evidence>
<protein>
    <submittedName>
        <fullName evidence="3">Uncharacterized protein</fullName>
    </submittedName>
</protein>
<comment type="caution">
    <text evidence="3">The sequence shown here is derived from an EMBL/GenBank/DDBJ whole genome shotgun (WGS) entry which is preliminary data.</text>
</comment>
<evidence type="ECO:0000256" key="2">
    <source>
        <dbReference type="SAM" id="SignalP"/>
    </source>
</evidence>
<feature type="signal peptide" evidence="2">
    <location>
        <begin position="1"/>
        <end position="19"/>
    </location>
</feature>
<keyword evidence="4" id="KW-1185">Reference proteome</keyword>
<organism evidence="3 4">
    <name type="scientific">Heterodera trifolii</name>
    <dbReference type="NCBI Taxonomy" id="157864"/>
    <lineage>
        <taxon>Eukaryota</taxon>
        <taxon>Metazoa</taxon>
        <taxon>Ecdysozoa</taxon>
        <taxon>Nematoda</taxon>
        <taxon>Chromadorea</taxon>
        <taxon>Rhabditida</taxon>
        <taxon>Tylenchina</taxon>
        <taxon>Tylenchomorpha</taxon>
        <taxon>Tylenchoidea</taxon>
        <taxon>Heteroderidae</taxon>
        <taxon>Heteroderinae</taxon>
        <taxon>Heterodera</taxon>
    </lineage>
</organism>
<feature type="compositionally biased region" description="Polar residues" evidence="1">
    <location>
        <begin position="80"/>
        <end position="91"/>
    </location>
</feature>
<dbReference type="Proteomes" id="UP001620626">
    <property type="component" value="Unassembled WGS sequence"/>
</dbReference>
<name>A0ABD2K6M6_9BILA</name>
<evidence type="ECO:0000313" key="3">
    <source>
        <dbReference type="EMBL" id="KAL3098488.1"/>
    </source>
</evidence>
<proteinExistence type="predicted"/>
<feature type="region of interest" description="Disordered" evidence="1">
    <location>
        <begin position="70"/>
        <end position="156"/>
    </location>
</feature>
<evidence type="ECO:0000256" key="1">
    <source>
        <dbReference type="SAM" id="MobiDB-lite"/>
    </source>
</evidence>
<dbReference type="EMBL" id="JBICBT010000823">
    <property type="protein sequence ID" value="KAL3098488.1"/>
    <property type="molecule type" value="Genomic_DNA"/>
</dbReference>
<sequence length="156" mass="17052">MRFVLSLALLALFVVQCSADDSEAEDEQQFPPADEQGQKAPPSNEMPPDFDARRKRSAFGDFFARFFHRNGAGKRRHGPSPSNCTETPSNQNEEEKESKTDEPEREKRSLGKGKKQKGGGKAKKNGGKAKKDGGKAKKGKGGRPKGFPSTVSPMDE</sequence>
<keyword evidence="2" id="KW-0732">Signal</keyword>
<gene>
    <name evidence="3" type="ORF">niasHT_021347</name>
</gene>
<feature type="compositionally biased region" description="Basic and acidic residues" evidence="1">
    <location>
        <begin position="96"/>
        <end position="109"/>
    </location>
</feature>
<dbReference type="AlphaFoldDB" id="A0ABD2K6M6"/>
<reference evidence="3 4" key="1">
    <citation type="submission" date="2024-10" db="EMBL/GenBank/DDBJ databases">
        <authorList>
            <person name="Kim D."/>
        </authorList>
    </citation>
    <scope>NUCLEOTIDE SEQUENCE [LARGE SCALE GENOMIC DNA]</scope>
    <source>
        <strain evidence="3">BH-2024</strain>
    </source>
</reference>
<feature type="chain" id="PRO_5044784959" evidence="2">
    <location>
        <begin position="20"/>
        <end position="156"/>
    </location>
</feature>
<accession>A0ABD2K6M6</accession>
<feature type="compositionally biased region" description="Basic residues" evidence="1">
    <location>
        <begin position="110"/>
        <end position="128"/>
    </location>
</feature>